<dbReference type="EMBL" id="CP110424">
    <property type="protein sequence ID" value="WAQ84401.1"/>
    <property type="molecule type" value="Genomic_DNA"/>
</dbReference>
<dbReference type="Proteomes" id="UP001164743">
    <property type="component" value="Chromosome 4A"/>
</dbReference>
<evidence type="ECO:0000256" key="1">
    <source>
        <dbReference type="SAM" id="MobiDB-lite"/>
    </source>
</evidence>
<proteinExistence type="predicted"/>
<reference evidence="2" key="1">
    <citation type="submission" date="2022-10" db="EMBL/GenBank/DDBJ databases">
        <title>Puccinia triticina Genome sequencing and assembly.</title>
        <authorList>
            <person name="Li C."/>
        </authorList>
    </citation>
    <scope>NUCLEOTIDE SEQUENCE</scope>
    <source>
        <strain evidence="2">Pt15</strain>
    </source>
</reference>
<feature type="region of interest" description="Disordered" evidence="1">
    <location>
        <begin position="323"/>
        <end position="343"/>
    </location>
</feature>
<evidence type="ECO:0000313" key="3">
    <source>
        <dbReference type="Proteomes" id="UP001164743"/>
    </source>
</evidence>
<dbReference type="RefSeq" id="XP_053019956.1">
    <property type="nucleotide sequence ID" value="XM_053168781.1"/>
</dbReference>
<dbReference type="GeneID" id="77809676"/>
<organism evidence="2 3">
    <name type="scientific">Puccinia triticina</name>
    <dbReference type="NCBI Taxonomy" id="208348"/>
    <lineage>
        <taxon>Eukaryota</taxon>
        <taxon>Fungi</taxon>
        <taxon>Dikarya</taxon>
        <taxon>Basidiomycota</taxon>
        <taxon>Pucciniomycotina</taxon>
        <taxon>Pucciniomycetes</taxon>
        <taxon>Pucciniales</taxon>
        <taxon>Pucciniaceae</taxon>
        <taxon>Puccinia</taxon>
    </lineage>
</organism>
<feature type="compositionally biased region" description="Basic and acidic residues" evidence="1">
    <location>
        <begin position="75"/>
        <end position="87"/>
    </location>
</feature>
<gene>
    <name evidence="2" type="ORF">PtA15_4A854</name>
</gene>
<feature type="region of interest" description="Disordered" evidence="1">
    <location>
        <begin position="45"/>
        <end position="87"/>
    </location>
</feature>
<protein>
    <submittedName>
        <fullName evidence="2">Uncharacterized protein</fullName>
    </submittedName>
</protein>
<sequence length="343" mass="38206">MTTMATCPRTRPTHICEWLALGLQDSQTPGYLFLNEVPPLRIKKTTLANHPPPLHSPKQKGKAPTHSRATSHHRRADDQQQHSDRAQRAIESNPAEFGIGSAEQDLKAPIDIFKSPQHAWYFVRRLVGLELRWEAARAWKLTNLNSNSVDTPPCKESSNHHSRVRSNDDQSSYSWDSSSGETTVAAENLPILTYLIQNFLLALPIIWDTVSVIPNVPHSSHLNPQAPANHTSVAVYWTAGVLSILRRLHQSNLSAVIDLGSPGFLHILFDSHIARLIERSVATSLKLCTQTPCRWPRAALPLGPHHHARCSAPLNQWPMVPAAQSSPLRTKGPKDSSDRRCPH</sequence>
<feature type="compositionally biased region" description="Basic and acidic residues" evidence="1">
    <location>
        <begin position="332"/>
        <end position="343"/>
    </location>
</feature>
<keyword evidence="3" id="KW-1185">Reference proteome</keyword>
<feature type="compositionally biased region" description="Basic residues" evidence="1">
    <location>
        <begin position="57"/>
        <end position="74"/>
    </location>
</feature>
<evidence type="ECO:0000313" key="2">
    <source>
        <dbReference type="EMBL" id="WAQ84401.1"/>
    </source>
</evidence>
<name>A0ABY7CJU5_9BASI</name>
<feature type="region of interest" description="Disordered" evidence="1">
    <location>
        <begin position="145"/>
        <end position="177"/>
    </location>
</feature>
<accession>A0ABY7CJU5</accession>